<evidence type="ECO:0000259" key="2">
    <source>
        <dbReference type="Pfam" id="PF00534"/>
    </source>
</evidence>
<organism evidence="4 5">
    <name type="scientific">Methanoculleus frigidifontis</name>
    <dbReference type="NCBI Taxonomy" id="2584085"/>
    <lineage>
        <taxon>Archaea</taxon>
        <taxon>Methanobacteriati</taxon>
        <taxon>Methanobacteriota</taxon>
        <taxon>Stenosarchaea group</taxon>
        <taxon>Methanomicrobia</taxon>
        <taxon>Methanomicrobiales</taxon>
        <taxon>Methanomicrobiaceae</taxon>
        <taxon>Methanoculleus</taxon>
    </lineage>
</organism>
<dbReference type="Gene3D" id="3.40.50.2000">
    <property type="entry name" value="Glycogen Phosphorylase B"/>
    <property type="match status" value="2"/>
</dbReference>
<evidence type="ECO:0000256" key="1">
    <source>
        <dbReference type="ARBA" id="ARBA00022679"/>
    </source>
</evidence>
<feature type="domain" description="Glycosyltransferase subfamily 4-like N-terminal" evidence="3">
    <location>
        <begin position="61"/>
        <end position="156"/>
    </location>
</feature>
<dbReference type="Pfam" id="PF00534">
    <property type="entry name" value="Glycos_transf_1"/>
    <property type="match status" value="1"/>
</dbReference>
<feature type="domain" description="Glycosyl transferase family 1" evidence="2">
    <location>
        <begin position="179"/>
        <end position="304"/>
    </location>
</feature>
<dbReference type="PANTHER" id="PTHR46401">
    <property type="entry name" value="GLYCOSYLTRANSFERASE WBBK-RELATED"/>
    <property type="match status" value="1"/>
</dbReference>
<reference evidence="4" key="1">
    <citation type="submission" date="2019-05" db="EMBL/GenBank/DDBJ databases">
        <title>Methanoculleus sp. FWC-SCC1, a methanogenic archaeon isolated from deep marine cold seep.</title>
        <authorList>
            <person name="Chen Y.-W."/>
            <person name="Chen S.-C."/>
            <person name="Teng N.-H."/>
            <person name="Lai M.-C."/>
        </authorList>
    </citation>
    <scope>NUCLEOTIDE SEQUENCE</scope>
    <source>
        <strain evidence="4">FWC-SCC1</strain>
    </source>
</reference>
<dbReference type="RefSeq" id="WP_301663033.1">
    <property type="nucleotide sequence ID" value="NZ_VCYH01000002.1"/>
</dbReference>
<sequence length="335" mass="37536">MAQKPKIFLLTPTPSPFAERDAGILRQDYTVRELILESGSGANGRWRKMVIFAGILRGVLWADITYSWFAHNHAYLAVILSRLFRKKSIVIVGGFEVANEPDIQYGGLLDAKFSRRVRYIIHNADQVFAVSDFNREEIQRLDRHRRIERVYNGIDCTAFTPQKGKEDLVITVCVITRAAIPLKGLDTFISAARALPQTKFAVIGRVLDDGIDILKQDAPSNVAFIESPSKKELLQWYRKARVYCQLSYRESFGVALAEAMSCECVPVVTDRGALPEIVGDTGFIVPYGDPESTAEAIQAALRSGRGKDARERVLTTFSIEQRQQTIRKAIDGRIA</sequence>
<dbReference type="Pfam" id="PF13439">
    <property type="entry name" value="Glyco_transf_4"/>
    <property type="match status" value="1"/>
</dbReference>
<name>A0ABT8M7P6_9EURY</name>
<accession>A0ABT8M7P6</accession>
<dbReference type="Proteomes" id="UP001168338">
    <property type="component" value="Unassembled WGS sequence"/>
</dbReference>
<keyword evidence="1" id="KW-0808">Transferase</keyword>
<dbReference type="InterPro" id="IPR028098">
    <property type="entry name" value="Glyco_trans_4-like_N"/>
</dbReference>
<dbReference type="PANTHER" id="PTHR46401:SF2">
    <property type="entry name" value="GLYCOSYLTRANSFERASE WBBK-RELATED"/>
    <property type="match status" value="1"/>
</dbReference>
<dbReference type="InterPro" id="IPR001296">
    <property type="entry name" value="Glyco_trans_1"/>
</dbReference>
<evidence type="ECO:0000313" key="4">
    <source>
        <dbReference type="EMBL" id="MDN7023949.1"/>
    </source>
</evidence>
<comment type="caution">
    <text evidence="4">The sequence shown here is derived from an EMBL/GenBank/DDBJ whole genome shotgun (WGS) entry which is preliminary data.</text>
</comment>
<keyword evidence="5" id="KW-1185">Reference proteome</keyword>
<dbReference type="CDD" id="cd03801">
    <property type="entry name" value="GT4_PimA-like"/>
    <property type="match status" value="1"/>
</dbReference>
<evidence type="ECO:0000313" key="5">
    <source>
        <dbReference type="Proteomes" id="UP001168338"/>
    </source>
</evidence>
<gene>
    <name evidence="4" type="ORF">FGU65_03410</name>
</gene>
<dbReference type="SUPFAM" id="SSF53756">
    <property type="entry name" value="UDP-Glycosyltransferase/glycogen phosphorylase"/>
    <property type="match status" value="1"/>
</dbReference>
<protein>
    <submittedName>
        <fullName evidence="4">Glycosyltransferase family 4 protein</fullName>
    </submittedName>
</protein>
<proteinExistence type="predicted"/>
<dbReference type="EMBL" id="VCYH01000002">
    <property type="protein sequence ID" value="MDN7023949.1"/>
    <property type="molecule type" value="Genomic_DNA"/>
</dbReference>
<evidence type="ECO:0000259" key="3">
    <source>
        <dbReference type="Pfam" id="PF13439"/>
    </source>
</evidence>